<reference evidence="5 6" key="2">
    <citation type="journal article" date="2012" name="Nature">
        <title>Insights into hominid evolution from the gorilla genome sequence.</title>
        <authorList>
            <person name="Scally A."/>
            <person name="Dutheil J.Y."/>
            <person name="Hillier L.W."/>
            <person name="Jordan G.E."/>
            <person name="Goodhead I."/>
            <person name="Herrero J."/>
            <person name="Hobolth A."/>
            <person name="Lappalainen T."/>
            <person name="Mailund T."/>
            <person name="Marques-Bonet T."/>
            <person name="McCarthy S."/>
            <person name="Montgomery S.H."/>
            <person name="Schwalie P.C."/>
            <person name="Tang Y.A."/>
            <person name="Ward M.C."/>
            <person name="Xue Y."/>
            <person name="Yngvadottir B."/>
            <person name="Alkan C."/>
            <person name="Andersen L.N."/>
            <person name="Ayub Q."/>
            <person name="Ball E.V."/>
            <person name="Beal K."/>
            <person name="Bradley B.J."/>
            <person name="Chen Y."/>
            <person name="Clee C.M."/>
            <person name="Fitzgerald S."/>
            <person name="Graves T.A."/>
            <person name="Gu Y."/>
            <person name="Heath P."/>
            <person name="Heger A."/>
            <person name="Karakoc E."/>
            <person name="Kolb-Kokocinski A."/>
            <person name="Laird G.K."/>
            <person name="Lunter G."/>
            <person name="Meader S."/>
            <person name="Mort M."/>
            <person name="Mullikin J.C."/>
            <person name="Munch K."/>
            <person name="O'Connor T.D."/>
            <person name="Phillips A.D."/>
            <person name="Prado-Martinez J."/>
            <person name="Rogers A.S."/>
            <person name="Sajjadian S."/>
            <person name="Schmidt D."/>
            <person name="Shaw K."/>
            <person name="Simpson J.T."/>
            <person name="Stenson P.D."/>
            <person name="Turner D.J."/>
            <person name="Vigilant L."/>
            <person name="Vilella A.J."/>
            <person name="Whitener W."/>
            <person name="Zhu B."/>
            <person name="Cooper D.N."/>
            <person name="de Jong P."/>
            <person name="Dermitzakis E.T."/>
            <person name="Eichler E.E."/>
            <person name="Flicek P."/>
            <person name="Goldman N."/>
            <person name="Mundy N.I."/>
            <person name="Ning Z."/>
            <person name="Odom D.T."/>
            <person name="Ponting C.P."/>
            <person name="Quail M.A."/>
            <person name="Ryder O.A."/>
            <person name="Searle S.M."/>
            <person name="Warren W.C."/>
            <person name="Wilson R.K."/>
            <person name="Schierup M.H."/>
            <person name="Rogers J."/>
            <person name="Tyler-Smith C."/>
            <person name="Durbin R."/>
        </authorList>
    </citation>
    <scope>NUCLEOTIDE SEQUENCE [LARGE SCALE GENOMIC DNA]</scope>
</reference>
<dbReference type="SMART" id="SM00431">
    <property type="entry name" value="SCAN"/>
    <property type="match status" value="1"/>
</dbReference>
<dbReference type="EMBL" id="CABD030097631">
    <property type="status" value="NOT_ANNOTATED_CDS"/>
    <property type="molecule type" value="Genomic_DNA"/>
</dbReference>
<evidence type="ECO:0000259" key="4">
    <source>
        <dbReference type="PROSITE" id="PS50804"/>
    </source>
</evidence>
<dbReference type="AlphaFoldDB" id="A0A2I2YMW1"/>
<protein>
    <submittedName>
        <fullName evidence="5">Zinc finger and SCAN domain containing 2</fullName>
    </submittedName>
</protein>
<keyword evidence="1 2" id="KW-0539">Nucleus</keyword>
<keyword evidence="6" id="KW-1185">Reference proteome</keyword>
<gene>
    <name evidence="5" type="primary">ZSCAN2</name>
</gene>
<name>A0A2I2YMW1_GORGO</name>
<evidence type="ECO:0000313" key="6">
    <source>
        <dbReference type="Proteomes" id="UP000001519"/>
    </source>
</evidence>
<dbReference type="EMBL" id="CABD030097630">
    <property type="status" value="NOT_ANNOTATED_CDS"/>
    <property type="molecule type" value="Genomic_DNA"/>
</dbReference>
<evidence type="ECO:0000313" key="5">
    <source>
        <dbReference type="Ensembl" id="ENSGGOP00000036059.1"/>
    </source>
</evidence>
<dbReference type="Gene3D" id="1.10.4020.10">
    <property type="entry name" value="DNA breaking-rejoining enzymes"/>
    <property type="match status" value="1"/>
</dbReference>
<dbReference type="PROSITE" id="PS50804">
    <property type="entry name" value="SCAN_BOX"/>
    <property type="match status" value="1"/>
</dbReference>
<comment type="subcellular location">
    <subcellularLocation>
        <location evidence="2">Nucleus</location>
    </subcellularLocation>
</comment>
<accession>A0A2I2YMW1</accession>
<dbReference type="InterPro" id="IPR003309">
    <property type="entry name" value="SCAN_dom"/>
</dbReference>
<dbReference type="Proteomes" id="UP000001519">
    <property type="component" value="Chromosome 15"/>
</dbReference>
<feature type="domain" description="SCAN box" evidence="4">
    <location>
        <begin position="70"/>
        <end position="132"/>
    </location>
</feature>
<feature type="region of interest" description="Disordered" evidence="3">
    <location>
        <begin position="1"/>
        <end position="26"/>
    </location>
</feature>
<evidence type="ECO:0000256" key="3">
    <source>
        <dbReference type="SAM" id="MobiDB-lite"/>
    </source>
</evidence>
<sequence>MMAADIPRVTTPLSSLVQVPQEEDRQEEEVTTMILEDDSWVQEAVLQEDGPESEPFPQSAGKGGPQEEVTRGPQGALGRLRELCRRWLRPEVHTKEQMLTMLPKEIQAWLQEHRPESSEEAAALVEDLTQTLQDSDFEIQSENGENCNQDMFENESHEIFSEMPEGESAQHSDEEGDFERDAGIQRPQGHTPGQDGGASPVLSHPREGKAPIYFQKVSGAQKLEEVQPGASVPVSFPLIRVGQDLQERGKLRTFQCLLLSLPTVLW</sequence>
<dbReference type="FunFam" id="1.10.4020.10:FF:000002">
    <property type="entry name" value="zinc finger and SCAN domain-containing protein 2"/>
    <property type="match status" value="1"/>
</dbReference>
<feature type="compositionally biased region" description="Basic and acidic residues" evidence="3">
    <location>
        <begin position="168"/>
        <end position="183"/>
    </location>
</feature>
<dbReference type="GO" id="GO:0005634">
    <property type="term" value="C:nucleus"/>
    <property type="evidence" value="ECO:0007669"/>
    <property type="project" value="UniProtKB-SubCell"/>
</dbReference>
<evidence type="ECO:0000256" key="1">
    <source>
        <dbReference type="ARBA" id="ARBA00023242"/>
    </source>
</evidence>
<reference evidence="5" key="3">
    <citation type="submission" date="2025-08" db="UniProtKB">
        <authorList>
            <consortium name="Ensembl"/>
        </authorList>
    </citation>
    <scope>IDENTIFICATION</scope>
</reference>
<feature type="region of interest" description="Disordered" evidence="3">
    <location>
        <begin position="44"/>
        <end position="76"/>
    </location>
</feature>
<dbReference type="SUPFAM" id="SSF47353">
    <property type="entry name" value="Retrovirus capsid dimerization domain-like"/>
    <property type="match status" value="1"/>
</dbReference>
<reference evidence="6" key="1">
    <citation type="submission" date="2011-05" db="EMBL/GenBank/DDBJ databases">
        <title>Insights into the evolution of the great apes provided by the gorilla genome.</title>
        <authorList>
            <person name="Scally A."/>
        </authorList>
    </citation>
    <scope>NUCLEOTIDE SEQUENCE [LARGE SCALE GENOMIC DNA]</scope>
</reference>
<feature type="region of interest" description="Disordered" evidence="3">
    <location>
        <begin position="162"/>
        <end position="207"/>
    </location>
</feature>
<dbReference type="PANTHER" id="PTHR45935:SF15">
    <property type="entry name" value="SCAN BOX DOMAIN-CONTAINING PROTEIN"/>
    <property type="match status" value="1"/>
</dbReference>
<dbReference type="Pfam" id="PF02023">
    <property type="entry name" value="SCAN"/>
    <property type="match status" value="1"/>
</dbReference>
<reference evidence="5" key="4">
    <citation type="submission" date="2025-09" db="UniProtKB">
        <authorList>
            <consortium name="Ensembl"/>
        </authorList>
    </citation>
    <scope>IDENTIFICATION</scope>
</reference>
<dbReference type="EMBL" id="CABD030097632">
    <property type="status" value="NOT_ANNOTATED_CDS"/>
    <property type="molecule type" value="Genomic_DNA"/>
</dbReference>
<dbReference type="Ensembl" id="ENSGGOT00000057802.1">
    <property type="protein sequence ID" value="ENSGGOP00000036059.1"/>
    <property type="gene ID" value="ENSGGOG00000014609.3"/>
</dbReference>
<dbReference type="InterPro" id="IPR050916">
    <property type="entry name" value="SCAN-C2H2_zinc_finger"/>
</dbReference>
<dbReference type="PANTHER" id="PTHR45935">
    <property type="entry name" value="PROTEIN ZBED8-RELATED"/>
    <property type="match status" value="1"/>
</dbReference>
<evidence type="ECO:0000256" key="2">
    <source>
        <dbReference type="PROSITE-ProRule" id="PRU00187"/>
    </source>
</evidence>
<dbReference type="InterPro" id="IPR038269">
    <property type="entry name" value="SCAN_sf"/>
</dbReference>
<organism evidence="5 6">
    <name type="scientific">Gorilla gorilla gorilla</name>
    <name type="common">Western lowland gorilla</name>
    <dbReference type="NCBI Taxonomy" id="9595"/>
    <lineage>
        <taxon>Eukaryota</taxon>
        <taxon>Metazoa</taxon>
        <taxon>Chordata</taxon>
        <taxon>Craniata</taxon>
        <taxon>Vertebrata</taxon>
        <taxon>Euteleostomi</taxon>
        <taxon>Mammalia</taxon>
        <taxon>Eutheria</taxon>
        <taxon>Euarchontoglires</taxon>
        <taxon>Primates</taxon>
        <taxon>Haplorrhini</taxon>
        <taxon>Catarrhini</taxon>
        <taxon>Hominidae</taxon>
        <taxon>Gorilla</taxon>
    </lineage>
</organism>
<dbReference type="GeneTree" id="ENSGT00940000161710"/>
<dbReference type="Bgee" id="ENSGGOG00000014609">
    <property type="expression patterns" value="Expressed in adult mammalian kidney and 6 other cell types or tissues"/>
</dbReference>
<proteinExistence type="predicted"/>